<protein>
    <submittedName>
        <fullName evidence="2">Uncharacterized protein</fullName>
    </submittedName>
</protein>
<sequence>MKMKSSRELCELSSWNSSDTEVIINTGLSYHGSDTKPAGGNLEPEVSDFGFPPPGICPGMDGAHVVISSKKQRNVGPAAAALQGEGLSVKGTMSHVRKGKGPDS</sequence>
<reference evidence="2" key="1">
    <citation type="submission" date="2019-10" db="EMBL/GenBank/DDBJ databases">
        <title>The sequence and de novo assembly of the wild yak genome.</title>
        <authorList>
            <person name="Liu Y."/>
        </authorList>
    </citation>
    <scope>NUCLEOTIDE SEQUENCE [LARGE SCALE GENOMIC DNA]</scope>
    <source>
        <strain evidence="2">WY2019</strain>
    </source>
</reference>
<name>A0A6B0RT94_9CETA</name>
<evidence type="ECO:0000313" key="3">
    <source>
        <dbReference type="Proteomes" id="UP000322234"/>
    </source>
</evidence>
<accession>A0A6B0RT94</accession>
<dbReference type="Proteomes" id="UP000322234">
    <property type="component" value="Unassembled WGS sequence"/>
</dbReference>
<evidence type="ECO:0000313" key="2">
    <source>
        <dbReference type="EMBL" id="MXQ91947.1"/>
    </source>
</evidence>
<comment type="caution">
    <text evidence="2">The sequence shown here is derived from an EMBL/GenBank/DDBJ whole genome shotgun (WGS) entry which is preliminary data.</text>
</comment>
<dbReference type="AlphaFoldDB" id="A0A6B0RT94"/>
<proteinExistence type="predicted"/>
<gene>
    <name evidence="2" type="ORF">E5288_WYG019623</name>
</gene>
<feature type="region of interest" description="Disordered" evidence="1">
    <location>
        <begin position="31"/>
        <end position="53"/>
    </location>
</feature>
<keyword evidence="3" id="KW-1185">Reference proteome</keyword>
<dbReference type="EMBL" id="VBQZ03000076">
    <property type="protein sequence ID" value="MXQ91947.1"/>
    <property type="molecule type" value="Genomic_DNA"/>
</dbReference>
<organism evidence="2 3">
    <name type="scientific">Bos mutus</name>
    <name type="common">wild yak</name>
    <dbReference type="NCBI Taxonomy" id="72004"/>
    <lineage>
        <taxon>Eukaryota</taxon>
        <taxon>Metazoa</taxon>
        <taxon>Chordata</taxon>
        <taxon>Craniata</taxon>
        <taxon>Vertebrata</taxon>
        <taxon>Euteleostomi</taxon>
        <taxon>Mammalia</taxon>
        <taxon>Eutheria</taxon>
        <taxon>Laurasiatheria</taxon>
        <taxon>Artiodactyla</taxon>
        <taxon>Ruminantia</taxon>
        <taxon>Pecora</taxon>
        <taxon>Bovidae</taxon>
        <taxon>Bovinae</taxon>
        <taxon>Bos</taxon>
    </lineage>
</organism>
<evidence type="ECO:0000256" key="1">
    <source>
        <dbReference type="SAM" id="MobiDB-lite"/>
    </source>
</evidence>